<sequence>MAARENERRERTQLRDSFRLQQSCIAWSMEEMIIIAICRKDFFSFVFFADVELCVARSVRNGICAKFTLLELQQDSLQNQCSNSLQASQPAWQPVIFDLGSFPFLLPMLSSAAQHARGCIFNIWISKRLRIRQRNADTLKWKKVKDLVRVSSTSHICA</sequence>
<accession>A0ABP1AIK6</accession>
<protein>
    <submittedName>
        <fullName evidence="1">Uncharacterized protein</fullName>
    </submittedName>
</protein>
<dbReference type="EMBL" id="OZ023713">
    <property type="protein sequence ID" value="CAK9862386.1"/>
    <property type="molecule type" value="Genomic_DNA"/>
</dbReference>
<organism evidence="1 2">
    <name type="scientific">Sphagnum jensenii</name>
    <dbReference type="NCBI Taxonomy" id="128206"/>
    <lineage>
        <taxon>Eukaryota</taxon>
        <taxon>Viridiplantae</taxon>
        <taxon>Streptophyta</taxon>
        <taxon>Embryophyta</taxon>
        <taxon>Bryophyta</taxon>
        <taxon>Sphagnophytina</taxon>
        <taxon>Sphagnopsida</taxon>
        <taxon>Sphagnales</taxon>
        <taxon>Sphagnaceae</taxon>
        <taxon>Sphagnum</taxon>
    </lineage>
</organism>
<evidence type="ECO:0000313" key="2">
    <source>
        <dbReference type="Proteomes" id="UP001497522"/>
    </source>
</evidence>
<dbReference type="Proteomes" id="UP001497522">
    <property type="component" value="Chromosome 12"/>
</dbReference>
<keyword evidence="2" id="KW-1185">Reference proteome</keyword>
<proteinExistence type="predicted"/>
<reference evidence="1" key="1">
    <citation type="submission" date="2024-03" db="EMBL/GenBank/DDBJ databases">
        <authorList>
            <consortium name="ELIXIR-Norway"/>
            <consortium name="Elixir Norway"/>
        </authorList>
    </citation>
    <scope>NUCLEOTIDE SEQUENCE</scope>
</reference>
<gene>
    <name evidence="1" type="ORF">CSSPJE1EN2_LOCUS5381</name>
</gene>
<name>A0ABP1AIK6_9BRYO</name>
<evidence type="ECO:0000313" key="1">
    <source>
        <dbReference type="EMBL" id="CAK9862386.1"/>
    </source>
</evidence>